<organism evidence="3 4">
    <name type="scientific">Coccomyxa viridis</name>
    <dbReference type="NCBI Taxonomy" id="1274662"/>
    <lineage>
        <taxon>Eukaryota</taxon>
        <taxon>Viridiplantae</taxon>
        <taxon>Chlorophyta</taxon>
        <taxon>core chlorophytes</taxon>
        <taxon>Trebouxiophyceae</taxon>
        <taxon>Trebouxiophyceae incertae sedis</taxon>
        <taxon>Coccomyxaceae</taxon>
        <taxon>Coccomyxa</taxon>
    </lineage>
</organism>
<evidence type="ECO:0000256" key="1">
    <source>
        <dbReference type="ARBA" id="ARBA00004906"/>
    </source>
</evidence>
<dbReference type="Pfam" id="PF00651">
    <property type="entry name" value="BTB"/>
    <property type="match status" value="1"/>
</dbReference>
<accession>A0ABP1G3I4</accession>
<dbReference type="SMART" id="SM00225">
    <property type="entry name" value="BTB"/>
    <property type="match status" value="1"/>
</dbReference>
<comment type="pathway">
    <text evidence="1">Protein modification; protein ubiquitination.</text>
</comment>
<dbReference type="Proteomes" id="UP001497392">
    <property type="component" value="Unassembled WGS sequence"/>
</dbReference>
<reference evidence="3 4" key="1">
    <citation type="submission" date="2024-06" db="EMBL/GenBank/DDBJ databases">
        <authorList>
            <person name="Kraege A."/>
            <person name="Thomma B."/>
        </authorList>
    </citation>
    <scope>NUCLEOTIDE SEQUENCE [LARGE SCALE GENOMIC DNA]</scope>
</reference>
<dbReference type="InterPro" id="IPR011333">
    <property type="entry name" value="SKP1/BTB/POZ_sf"/>
</dbReference>
<gene>
    <name evidence="3" type="primary">g8640</name>
    <name evidence="3" type="ORF">VP750_LOCUS7763</name>
</gene>
<evidence type="ECO:0000313" key="4">
    <source>
        <dbReference type="Proteomes" id="UP001497392"/>
    </source>
</evidence>
<dbReference type="SUPFAM" id="SSF54695">
    <property type="entry name" value="POZ domain"/>
    <property type="match status" value="1"/>
</dbReference>
<name>A0ABP1G3I4_9CHLO</name>
<evidence type="ECO:0000313" key="3">
    <source>
        <dbReference type="EMBL" id="CAL5225857.1"/>
    </source>
</evidence>
<comment type="caution">
    <text evidence="3">The sequence shown here is derived from an EMBL/GenBank/DDBJ whole genome shotgun (WGS) entry which is preliminary data.</text>
</comment>
<dbReference type="InterPro" id="IPR000210">
    <property type="entry name" value="BTB/POZ_dom"/>
</dbReference>
<protein>
    <submittedName>
        <fullName evidence="3">G8640 protein</fullName>
    </submittedName>
</protein>
<keyword evidence="4" id="KW-1185">Reference proteome</keyword>
<sequence length="281" mass="29867">MGGDHPYLATGPVDLLESCDVLLKLDGGSELPVHSQVLARCMPVFSGMVVAGGPLSKASVENVISVPFSDCSLEEANRFMLAVYSYKASKYIDIGSALSIAKLSHKYAMEDMVQMCDDTLAEAAGINSATADKLPVYLQNQKPESFLHIMKSASLFGMSQLLACCEYSIVLSTLTASHADVRAQCAAEPQLVCSWNRIAEGFCKAWKGSMSAGESKKGNRQPCSCACFVCCLSHRENTFGGIQHACSCSQAVVARSAAAAESFLPSPKEFMKMAKAGGSSE</sequence>
<evidence type="ECO:0000259" key="2">
    <source>
        <dbReference type="PROSITE" id="PS50097"/>
    </source>
</evidence>
<dbReference type="Gene3D" id="3.30.710.10">
    <property type="entry name" value="Potassium Channel Kv1.1, Chain A"/>
    <property type="match status" value="1"/>
</dbReference>
<proteinExistence type="predicted"/>
<dbReference type="EMBL" id="CAXHTA020000015">
    <property type="protein sequence ID" value="CAL5225857.1"/>
    <property type="molecule type" value="Genomic_DNA"/>
</dbReference>
<dbReference type="PROSITE" id="PS50097">
    <property type="entry name" value="BTB"/>
    <property type="match status" value="1"/>
</dbReference>
<feature type="domain" description="BTB" evidence="2">
    <location>
        <begin position="19"/>
        <end position="85"/>
    </location>
</feature>